<dbReference type="SUPFAM" id="SSF81338">
    <property type="entry name" value="Aquaporin-like"/>
    <property type="match status" value="1"/>
</dbReference>
<reference evidence="6 7" key="1">
    <citation type="journal article" date="2017" name="Gigascience">
        <title>Draft genome of the honey bee ectoparasitic mite, Tropilaelaps mercedesae, is shaped by the parasitic life history.</title>
        <authorList>
            <person name="Dong X."/>
            <person name="Armstrong S.D."/>
            <person name="Xia D."/>
            <person name="Makepeace B.L."/>
            <person name="Darby A.C."/>
            <person name="Kadowaki T."/>
        </authorList>
    </citation>
    <scope>NUCLEOTIDE SEQUENCE [LARGE SCALE GENOMIC DNA]</scope>
    <source>
        <strain evidence="6">Wuxi-XJTLU</strain>
    </source>
</reference>
<dbReference type="GO" id="GO:0015267">
    <property type="term" value="F:channel activity"/>
    <property type="evidence" value="ECO:0007669"/>
    <property type="project" value="TreeGrafter"/>
</dbReference>
<protein>
    <submittedName>
        <fullName evidence="6">Aquaporin-11-like</fullName>
    </submittedName>
</protein>
<evidence type="ECO:0000256" key="2">
    <source>
        <dbReference type="ARBA" id="ARBA00022692"/>
    </source>
</evidence>
<dbReference type="Proteomes" id="UP000192247">
    <property type="component" value="Unassembled WGS sequence"/>
</dbReference>
<keyword evidence="3 5" id="KW-1133">Transmembrane helix</keyword>
<name>A0A1V9XK93_9ACAR</name>
<dbReference type="EMBL" id="MNPL01009015">
    <property type="protein sequence ID" value="OQR73935.1"/>
    <property type="molecule type" value="Genomic_DNA"/>
</dbReference>
<dbReference type="InterPro" id="IPR023271">
    <property type="entry name" value="Aquaporin-like"/>
</dbReference>
<dbReference type="GO" id="GO:0005737">
    <property type="term" value="C:cytoplasm"/>
    <property type="evidence" value="ECO:0007669"/>
    <property type="project" value="TreeGrafter"/>
</dbReference>
<dbReference type="PANTHER" id="PTHR21191:SF16">
    <property type="entry name" value="AQUAPORIN"/>
    <property type="match status" value="1"/>
</dbReference>
<keyword evidence="7" id="KW-1185">Reference proteome</keyword>
<evidence type="ECO:0000313" key="7">
    <source>
        <dbReference type="Proteomes" id="UP000192247"/>
    </source>
</evidence>
<evidence type="ECO:0000256" key="5">
    <source>
        <dbReference type="SAM" id="Phobius"/>
    </source>
</evidence>
<keyword evidence="2 5" id="KW-0812">Transmembrane</keyword>
<comment type="subcellular location">
    <subcellularLocation>
        <location evidence="1">Membrane</location>
        <topology evidence="1">Multi-pass membrane protein</topology>
    </subcellularLocation>
</comment>
<proteinExistence type="predicted"/>
<organism evidence="6 7">
    <name type="scientific">Tropilaelaps mercedesae</name>
    <dbReference type="NCBI Taxonomy" id="418985"/>
    <lineage>
        <taxon>Eukaryota</taxon>
        <taxon>Metazoa</taxon>
        <taxon>Ecdysozoa</taxon>
        <taxon>Arthropoda</taxon>
        <taxon>Chelicerata</taxon>
        <taxon>Arachnida</taxon>
        <taxon>Acari</taxon>
        <taxon>Parasitiformes</taxon>
        <taxon>Mesostigmata</taxon>
        <taxon>Gamasina</taxon>
        <taxon>Dermanyssoidea</taxon>
        <taxon>Laelapidae</taxon>
        <taxon>Tropilaelaps</taxon>
    </lineage>
</organism>
<dbReference type="FunCoup" id="A0A1V9XK93">
    <property type="interactions" value="69"/>
</dbReference>
<evidence type="ECO:0000256" key="3">
    <source>
        <dbReference type="ARBA" id="ARBA00022989"/>
    </source>
</evidence>
<dbReference type="PANTHER" id="PTHR21191">
    <property type="entry name" value="AQUAPORIN"/>
    <property type="match status" value="1"/>
</dbReference>
<dbReference type="AlphaFoldDB" id="A0A1V9XK93"/>
<evidence type="ECO:0000256" key="1">
    <source>
        <dbReference type="ARBA" id="ARBA00004141"/>
    </source>
</evidence>
<evidence type="ECO:0000256" key="4">
    <source>
        <dbReference type="ARBA" id="ARBA00023136"/>
    </source>
</evidence>
<feature type="transmembrane region" description="Helical" evidence="5">
    <location>
        <begin position="12"/>
        <end position="30"/>
    </location>
</feature>
<dbReference type="OrthoDB" id="1580043at2759"/>
<dbReference type="InParanoid" id="A0A1V9XK93"/>
<gene>
    <name evidence="6" type="ORF">BIW11_01055</name>
</gene>
<evidence type="ECO:0000313" key="6">
    <source>
        <dbReference type="EMBL" id="OQR73935.1"/>
    </source>
</evidence>
<dbReference type="InterPro" id="IPR051883">
    <property type="entry name" value="AQP11/12_channel"/>
</dbReference>
<comment type="caution">
    <text evidence="6">The sequence shown here is derived from an EMBL/GenBank/DDBJ whole genome shotgun (WGS) entry which is preliminary data.</text>
</comment>
<dbReference type="GO" id="GO:0016020">
    <property type="term" value="C:membrane"/>
    <property type="evidence" value="ECO:0007669"/>
    <property type="project" value="UniProtKB-SubCell"/>
</dbReference>
<accession>A0A1V9XK93</accession>
<keyword evidence="4 5" id="KW-0472">Membrane</keyword>
<sequence length="214" mass="24121">MDLEFLREVWPTYAVLLSNIGMFMLTRTAIAQFTAQGSLRTFLEEFFATMELCIGVAELNGVYENQGKTAFAIVTFICCCWWYHQFGWAQAHPNGPLEGFVFDTGRGDHTNLLVAQILGGVASSFYSQLIWSLHLTAEHTQNVLTDCQSPLMIGVFWGMRTGGYFNGILASALSLGCKPHTYVQHFLVYWFGSFWGGSVGRFINHYVEHQIPYS</sequence>
<dbReference type="STRING" id="418985.A0A1V9XK93"/>